<keyword evidence="1 5" id="KW-0645">Protease</keyword>
<evidence type="ECO:0000313" key="9">
    <source>
        <dbReference type="EMBL" id="KAF0299885.1"/>
    </source>
</evidence>
<evidence type="ECO:0000259" key="8">
    <source>
        <dbReference type="PROSITE" id="PS50240"/>
    </source>
</evidence>
<dbReference type="CDD" id="cd00190">
    <property type="entry name" value="Tryp_SPc"/>
    <property type="match status" value="1"/>
</dbReference>
<evidence type="ECO:0000256" key="5">
    <source>
        <dbReference type="RuleBase" id="RU363034"/>
    </source>
</evidence>
<protein>
    <submittedName>
        <fullName evidence="9">Trypsin-1</fullName>
    </submittedName>
</protein>
<dbReference type="AlphaFoldDB" id="A0A6A4W0C1"/>
<evidence type="ECO:0000256" key="6">
    <source>
        <dbReference type="SAM" id="MobiDB-lite"/>
    </source>
</evidence>
<evidence type="ECO:0000256" key="7">
    <source>
        <dbReference type="SAM" id="SignalP"/>
    </source>
</evidence>
<feature type="chain" id="PRO_5025650281" evidence="7">
    <location>
        <begin position="27"/>
        <end position="395"/>
    </location>
</feature>
<dbReference type="PANTHER" id="PTHR24252">
    <property type="entry name" value="ACROSIN-RELATED"/>
    <property type="match status" value="1"/>
</dbReference>
<dbReference type="GO" id="GO:0004252">
    <property type="term" value="F:serine-type endopeptidase activity"/>
    <property type="evidence" value="ECO:0007669"/>
    <property type="project" value="InterPro"/>
</dbReference>
<evidence type="ECO:0000256" key="1">
    <source>
        <dbReference type="ARBA" id="ARBA00022670"/>
    </source>
</evidence>
<evidence type="ECO:0000256" key="4">
    <source>
        <dbReference type="ARBA" id="ARBA00023157"/>
    </source>
</evidence>
<accession>A0A6A4W0C1</accession>
<dbReference type="InterPro" id="IPR018114">
    <property type="entry name" value="TRYPSIN_HIS"/>
</dbReference>
<feature type="region of interest" description="Disordered" evidence="6">
    <location>
        <begin position="301"/>
        <end position="395"/>
    </location>
</feature>
<proteinExistence type="predicted"/>
<dbReference type="Proteomes" id="UP000440578">
    <property type="component" value="Unassembled WGS sequence"/>
</dbReference>
<evidence type="ECO:0000256" key="2">
    <source>
        <dbReference type="ARBA" id="ARBA00022801"/>
    </source>
</evidence>
<dbReference type="Pfam" id="PF00089">
    <property type="entry name" value="Trypsin"/>
    <property type="match status" value="1"/>
</dbReference>
<name>A0A6A4W0C1_AMPAM</name>
<dbReference type="PANTHER" id="PTHR24252:SF12">
    <property type="entry name" value="TRANSMEMBRANE SERINE PROTEASE 7"/>
    <property type="match status" value="1"/>
</dbReference>
<keyword evidence="10" id="KW-1185">Reference proteome</keyword>
<dbReference type="SMART" id="SM00020">
    <property type="entry name" value="Tryp_SPc"/>
    <property type="match status" value="1"/>
</dbReference>
<dbReference type="EMBL" id="VIIS01001317">
    <property type="protein sequence ID" value="KAF0299885.1"/>
    <property type="molecule type" value="Genomic_DNA"/>
</dbReference>
<evidence type="ECO:0000313" key="10">
    <source>
        <dbReference type="Proteomes" id="UP000440578"/>
    </source>
</evidence>
<feature type="compositionally biased region" description="Polar residues" evidence="6">
    <location>
        <begin position="384"/>
        <end position="395"/>
    </location>
</feature>
<dbReference type="GO" id="GO:0006508">
    <property type="term" value="P:proteolysis"/>
    <property type="evidence" value="ECO:0007669"/>
    <property type="project" value="UniProtKB-KW"/>
</dbReference>
<organism evidence="9 10">
    <name type="scientific">Amphibalanus amphitrite</name>
    <name type="common">Striped barnacle</name>
    <name type="synonym">Balanus amphitrite</name>
    <dbReference type="NCBI Taxonomy" id="1232801"/>
    <lineage>
        <taxon>Eukaryota</taxon>
        <taxon>Metazoa</taxon>
        <taxon>Ecdysozoa</taxon>
        <taxon>Arthropoda</taxon>
        <taxon>Crustacea</taxon>
        <taxon>Multicrustacea</taxon>
        <taxon>Cirripedia</taxon>
        <taxon>Thoracica</taxon>
        <taxon>Thoracicalcarea</taxon>
        <taxon>Balanomorpha</taxon>
        <taxon>Balanoidea</taxon>
        <taxon>Balanidae</taxon>
        <taxon>Amphibalaninae</taxon>
        <taxon>Amphibalanus</taxon>
    </lineage>
</organism>
<dbReference type="InterPro" id="IPR043504">
    <property type="entry name" value="Peptidase_S1_PA_chymotrypsin"/>
</dbReference>
<dbReference type="SUPFAM" id="SSF50494">
    <property type="entry name" value="Trypsin-like serine proteases"/>
    <property type="match status" value="1"/>
</dbReference>
<dbReference type="InterPro" id="IPR009003">
    <property type="entry name" value="Peptidase_S1_PA"/>
</dbReference>
<dbReference type="FunFam" id="2.40.10.10:FF:000006">
    <property type="entry name" value="Serine proteinase stubble"/>
    <property type="match status" value="1"/>
</dbReference>
<feature type="compositionally biased region" description="Polar residues" evidence="6">
    <location>
        <begin position="366"/>
        <end position="376"/>
    </location>
</feature>
<dbReference type="PROSITE" id="PS50240">
    <property type="entry name" value="TRYPSIN_DOM"/>
    <property type="match status" value="1"/>
</dbReference>
<dbReference type="PROSITE" id="PS00134">
    <property type="entry name" value="TRYPSIN_HIS"/>
    <property type="match status" value="1"/>
</dbReference>
<dbReference type="PROSITE" id="PS00135">
    <property type="entry name" value="TRYPSIN_SER"/>
    <property type="match status" value="1"/>
</dbReference>
<keyword evidence="3 5" id="KW-0720">Serine protease</keyword>
<feature type="compositionally biased region" description="Low complexity" evidence="6">
    <location>
        <begin position="309"/>
        <end position="335"/>
    </location>
</feature>
<feature type="compositionally biased region" description="Basic and acidic residues" evidence="6">
    <location>
        <begin position="353"/>
        <end position="365"/>
    </location>
</feature>
<sequence length="395" mass="43280">MRLRNLASAVTGVVAALVLCSHRTQAAMGWNTLFGERRYEPPKRCNCACGVPNRSTRVVGGRPSRINEYPWTVALTYRGRFYCGGTLINDRYVLTAAHCINGLNHHRVEVTLGEHDRNLPFEAITLKTKVLWWLKHPDFDAKTFNNDIAVIRMKDPVDFSRIMRPVCLPKPGYNYTGEKVTVVGWGRTSEGGNTANLLQEVLLPVFSNAECRSLKYDPEEITNNMLCAGYTQGKIDACQGDSGGPMLWQSKDGKTDLIGIVSWGQGCGRPGLPGVYTRVVNYLDWIEENTPDACYCGRRTPRGRRHAPGGAQSSANGAAGSTHSSDSTTAAASGSRHPRSTSPTGRRRGANVDPDRRVRLGRDTHSVTADHTTAVTAGSEPTRPVSTASQLRHWS</sequence>
<keyword evidence="2 5" id="KW-0378">Hydrolase</keyword>
<reference evidence="9 10" key="1">
    <citation type="submission" date="2019-07" db="EMBL/GenBank/DDBJ databases">
        <title>Draft genome assembly of a fouling barnacle, Amphibalanus amphitrite (Darwin, 1854): The first reference genome for Thecostraca.</title>
        <authorList>
            <person name="Kim W."/>
        </authorList>
    </citation>
    <scope>NUCLEOTIDE SEQUENCE [LARGE SCALE GENOMIC DNA]</scope>
    <source>
        <strain evidence="9">SNU_AA5</strain>
        <tissue evidence="9">Soma without cirri and trophi</tissue>
    </source>
</reference>
<comment type="caution">
    <text evidence="9">The sequence shown here is derived from an EMBL/GenBank/DDBJ whole genome shotgun (WGS) entry which is preliminary data.</text>
</comment>
<keyword evidence="7" id="KW-0732">Signal</keyword>
<evidence type="ECO:0000256" key="3">
    <source>
        <dbReference type="ARBA" id="ARBA00022825"/>
    </source>
</evidence>
<dbReference type="OrthoDB" id="546450at2759"/>
<dbReference type="PRINTS" id="PR00722">
    <property type="entry name" value="CHYMOTRYPSIN"/>
</dbReference>
<dbReference type="Gene3D" id="2.40.10.10">
    <property type="entry name" value="Trypsin-like serine proteases"/>
    <property type="match status" value="1"/>
</dbReference>
<dbReference type="InterPro" id="IPR001254">
    <property type="entry name" value="Trypsin_dom"/>
</dbReference>
<gene>
    <name evidence="9" type="primary">TRYP_8</name>
    <name evidence="9" type="ORF">FJT64_027481</name>
</gene>
<dbReference type="InterPro" id="IPR001314">
    <property type="entry name" value="Peptidase_S1A"/>
</dbReference>
<feature type="domain" description="Peptidase S1" evidence="8">
    <location>
        <begin position="58"/>
        <end position="291"/>
    </location>
</feature>
<dbReference type="InterPro" id="IPR033116">
    <property type="entry name" value="TRYPSIN_SER"/>
</dbReference>
<keyword evidence="4" id="KW-1015">Disulfide bond</keyword>
<feature type="signal peptide" evidence="7">
    <location>
        <begin position="1"/>
        <end position="26"/>
    </location>
</feature>